<dbReference type="PROSITE" id="PS51257">
    <property type="entry name" value="PROKAR_LIPOPROTEIN"/>
    <property type="match status" value="1"/>
</dbReference>
<organism evidence="2 3">
    <name type="scientific">Algimonas porphyrae</name>
    <dbReference type="NCBI Taxonomy" id="1128113"/>
    <lineage>
        <taxon>Bacteria</taxon>
        <taxon>Pseudomonadati</taxon>
        <taxon>Pseudomonadota</taxon>
        <taxon>Alphaproteobacteria</taxon>
        <taxon>Maricaulales</taxon>
        <taxon>Robiginitomaculaceae</taxon>
        <taxon>Algimonas</taxon>
    </lineage>
</organism>
<comment type="caution">
    <text evidence="2">The sequence shown here is derived from an EMBL/GenBank/DDBJ whole genome shotgun (WGS) entry which is preliminary data.</text>
</comment>
<protein>
    <recommendedName>
        <fullName evidence="4">YncE family protein</fullName>
    </recommendedName>
</protein>
<dbReference type="EMBL" id="BSNJ01000001">
    <property type="protein sequence ID" value="GLQ19737.1"/>
    <property type="molecule type" value="Genomic_DNA"/>
</dbReference>
<keyword evidence="3" id="KW-1185">Reference proteome</keyword>
<feature type="signal peptide" evidence="1">
    <location>
        <begin position="1"/>
        <end position="21"/>
    </location>
</feature>
<proteinExistence type="predicted"/>
<dbReference type="InterPro" id="IPR015943">
    <property type="entry name" value="WD40/YVTN_repeat-like_dom_sf"/>
</dbReference>
<dbReference type="PANTHER" id="PTHR47197">
    <property type="entry name" value="PROTEIN NIRF"/>
    <property type="match status" value="1"/>
</dbReference>
<dbReference type="Proteomes" id="UP001161390">
    <property type="component" value="Unassembled WGS sequence"/>
</dbReference>
<name>A0ABQ5UY08_9PROT</name>
<evidence type="ECO:0008006" key="4">
    <source>
        <dbReference type="Google" id="ProtNLM"/>
    </source>
</evidence>
<sequence>MKTIWIAAIALLTACSSAATSADTPPIYDGPMLIVGNKGEDTVSFINLDDGTELARRDTSADAPHEIALSPDLSRAAVVNYGDRLIDIFDLETLTIIDTIDLGDNSRPHGIKWLADGRIIATTEGGQSLVDISRSGEVVGIRTDEDGTHMVAVSPDGSRAYTANLGAGTISLIDLDADRLIRTVPAGAGTEGIDLTPDGGELWVSNRSADSVIVYDAANLDELARLDVGGFPLRLVISPDGRDAVTSNLTDGSLSVIDVASRTLTRTIPVSGNAAAQQVTILFSADGSRLYVAETGTDTVAEVEFDTGTVLRRIPVGRQGDGLAIRD</sequence>
<evidence type="ECO:0000256" key="1">
    <source>
        <dbReference type="SAM" id="SignalP"/>
    </source>
</evidence>
<dbReference type="InterPro" id="IPR051200">
    <property type="entry name" value="Host-pathogen_enzymatic-act"/>
</dbReference>
<dbReference type="PANTHER" id="PTHR47197:SF3">
    <property type="entry name" value="DIHYDRO-HEME D1 DEHYDROGENASE"/>
    <property type="match status" value="1"/>
</dbReference>
<evidence type="ECO:0000313" key="3">
    <source>
        <dbReference type="Proteomes" id="UP001161390"/>
    </source>
</evidence>
<feature type="chain" id="PRO_5045044093" description="YncE family protein" evidence="1">
    <location>
        <begin position="22"/>
        <end position="327"/>
    </location>
</feature>
<dbReference type="SUPFAM" id="SSF51004">
    <property type="entry name" value="C-terminal (heme d1) domain of cytochrome cd1-nitrite reductase"/>
    <property type="match status" value="1"/>
</dbReference>
<dbReference type="InterPro" id="IPR011048">
    <property type="entry name" value="Haem_d1_sf"/>
</dbReference>
<gene>
    <name evidence="2" type="ORF">GCM10007854_06920</name>
</gene>
<dbReference type="Gene3D" id="2.130.10.10">
    <property type="entry name" value="YVTN repeat-like/Quinoprotein amine dehydrogenase"/>
    <property type="match status" value="2"/>
</dbReference>
<reference evidence="2" key="2">
    <citation type="submission" date="2023-01" db="EMBL/GenBank/DDBJ databases">
        <title>Draft genome sequence of Algimonas porphyrae strain NBRC 108216.</title>
        <authorList>
            <person name="Sun Q."/>
            <person name="Mori K."/>
        </authorList>
    </citation>
    <scope>NUCLEOTIDE SEQUENCE</scope>
    <source>
        <strain evidence="2">NBRC 108216</strain>
    </source>
</reference>
<evidence type="ECO:0000313" key="2">
    <source>
        <dbReference type="EMBL" id="GLQ19737.1"/>
    </source>
</evidence>
<accession>A0ABQ5UY08</accession>
<keyword evidence="1" id="KW-0732">Signal</keyword>
<dbReference type="RefSeq" id="WP_284369649.1">
    <property type="nucleotide sequence ID" value="NZ_BSNJ01000001.1"/>
</dbReference>
<reference evidence="2" key="1">
    <citation type="journal article" date="2014" name="Int. J. Syst. Evol. Microbiol.">
        <title>Complete genome of a new Firmicutes species belonging to the dominant human colonic microbiota ('Ruminococcus bicirculans') reveals two chromosomes and a selective capacity to utilize plant glucans.</title>
        <authorList>
            <consortium name="NISC Comparative Sequencing Program"/>
            <person name="Wegmann U."/>
            <person name="Louis P."/>
            <person name="Goesmann A."/>
            <person name="Henrissat B."/>
            <person name="Duncan S.H."/>
            <person name="Flint H.J."/>
        </authorList>
    </citation>
    <scope>NUCLEOTIDE SEQUENCE</scope>
    <source>
        <strain evidence="2">NBRC 108216</strain>
    </source>
</reference>